<accession>A0A077Z842</accession>
<evidence type="ECO:0000313" key="4">
    <source>
        <dbReference type="Proteomes" id="UP000030665"/>
    </source>
</evidence>
<feature type="domain" description="CAAX prenyl protease 1 N-terminal" evidence="2">
    <location>
        <begin position="32"/>
        <end position="181"/>
    </location>
</feature>
<protein>
    <submittedName>
        <fullName evidence="3">Peptidase family M48 containing protein</fullName>
    </submittedName>
</protein>
<dbReference type="AlphaFoldDB" id="A0A077Z842"/>
<sequence length="229" mass="26473">MLTAEQIFTACFYLSLVELVAGIYRKQEATIDPLELYEILNAKEFTKARLHKLDFAKFAFCYDIADQIWTAASDLIRLLVLLFDLIPALWKLVGIICLKIGLTEEAWTEIYLSISMHSCVSYDHLFIVKRTVIEERHGFNREELILSLVIKSPIVATFVWLVKKQSEYNILVTGTCLSVTTFNAYLDLARDRLSEPYMFSIYSSRKSYYYKSTKQSRIMDSNISILSPN</sequence>
<feature type="signal peptide" evidence="1">
    <location>
        <begin position="1"/>
        <end position="22"/>
    </location>
</feature>
<reference evidence="3" key="2">
    <citation type="submission" date="2014-03" db="EMBL/GenBank/DDBJ databases">
        <title>The whipworm genome and dual-species transcriptomics of an intimate host-pathogen interaction.</title>
        <authorList>
            <person name="Foth B.J."/>
            <person name="Tsai I.J."/>
            <person name="Reid A.J."/>
            <person name="Bancroft A.J."/>
            <person name="Nichol S."/>
            <person name="Tracey A."/>
            <person name="Holroyd N."/>
            <person name="Cotton J.A."/>
            <person name="Stanley E.J."/>
            <person name="Zarowiecki M."/>
            <person name="Liu J.Z."/>
            <person name="Huckvale T."/>
            <person name="Cooper P.J."/>
            <person name="Grencis R.K."/>
            <person name="Berriman M."/>
        </authorList>
    </citation>
    <scope>NUCLEOTIDE SEQUENCE [LARGE SCALE GENOMIC DNA]</scope>
</reference>
<organism evidence="3 4">
    <name type="scientific">Trichuris trichiura</name>
    <name type="common">Whipworm</name>
    <name type="synonym">Trichocephalus trichiurus</name>
    <dbReference type="NCBI Taxonomy" id="36087"/>
    <lineage>
        <taxon>Eukaryota</taxon>
        <taxon>Metazoa</taxon>
        <taxon>Ecdysozoa</taxon>
        <taxon>Nematoda</taxon>
        <taxon>Enoplea</taxon>
        <taxon>Dorylaimia</taxon>
        <taxon>Trichinellida</taxon>
        <taxon>Trichuridae</taxon>
        <taxon>Trichuris</taxon>
    </lineage>
</organism>
<reference evidence="3" key="1">
    <citation type="submission" date="2014-01" db="EMBL/GenBank/DDBJ databases">
        <authorList>
            <person name="Aslett M."/>
        </authorList>
    </citation>
    <scope>NUCLEOTIDE SEQUENCE</scope>
</reference>
<dbReference type="InterPro" id="IPR032456">
    <property type="entry name" value="Peptidase_M48_N"/>
</dbReference>
<proteinExistence type="predicted"/>
<dbReference type="Proteomes" id="UP000030665">
    <property type="component" value="Unassembled WGS sequence"/>
</dbReference>
<name>A0A077Z842_TRITR</name>
<evidence type="ECO:0000259" key="2">
    <source>
        <dbReference type="Pfam" id="PF16491"/>
    </source>
</evidence>
<feature type="chain" id="PRO_5001728478" evidence="1">
    <location>
        <begin position="23"/>
        <end position="229"/>
    </location>
</feature>
<gene>
    <name evidence="3" type="ORF">TTRE_0000313501</name>
</gene>
<dbReference type="STRING" id="36087.A0A077Z842"/>
<keyword evidence="4" id="KW-1185">Reference proteome</keyword>
<keyword evidence="1" id="KW-0732">Signal</keyword>
<evidence type="ECO:0000256" key="1">
    <source>
        <dbReference type="SAM" id="SignalP"/>
    </source>
</evidence>
<dbReference type="Pfam" id="PF16491">
    <property type="entry name" value="Peptidase_M48_N"/>
    <property type="match status" value="1"/>
</dbReference>
<evidence type="ECO:0000313" key="3">
    <source>
        <dbReference type="EMBL" id="CDW54865.1"/>
    </source>
</evidence>
<dbReference type="OrthoDB" id="360839at2759"/>
<dbReference type="EMBL" id="HG805921">
    <property type="protein sequence ID" value="CDW54865.1"/>
    <property type="molecule type" value="Genomic_DNA"/>
</dbReference>